<evidence type="ECO:0000313" key="2">
    <source>
        <dbReference type="EMBL" id="MFD1331323.1"/>
    </source>
</evidence>
<dbReference type="Pfam" id="PF01575">
    <property type="entry name" value="MaoC_dehydratas"/>
    <property type="match status" value="1"/>
</dbReference>
<dbReference type="PANTHER" id="PTHR43664:SF1">
    <property type="entry name" value="BETA-METHYLMALYL-COA DEHYDRATASE"/>
    <property type="match status" value="1"/>
</dbReference>
<feature type="domain" description="MaoC-like" evidence="1">
    <location>
        <begin position="20"/>
        <end position="118"/>
    </location>
</feature>
<dbReference type="PANTHER" id="PTHR43664">
    <property type="entry name" value="MONOAMINE OXIDASE-RELATED"/>
    <property type="match status" value="1"/>
</dbReference>
<dbReference type="Proteomes" id="UP001597171">
    <property type="component" value="Unassembled WGS sequence"/>
</dbReference>
<evidence type="ECO:0000313" key="3">
    <source>
        <dbReference type="Proteomes" id="UP001597171"/>
    </source>
</evidence>
<dbReference type="InterPro" id="IPR052342">
    <property type="entry name" value="MCH/BMMD"/>
</dbReference>
<dbReference type="SUPFAM" id="SSF54637">
    <property type="entry name" value="Thioesterase/thiol ester dehydrase-isomerase"/>
    <property type="match status" value="1"/>
</dbReference>
<organism evidence="2 3">
    <name type="scientific">Methylopila musalis</name>
    <dbReference type="NCBI Taxonomy" id="1134781"/>
    <lineage>
        <taxon>Bacteria</taxon>
        <taxon>Pseudomonadati</taxon>
        <taxon>Pseudomonadota</taxon>
        <taxon>Alphaproteobacteria</taxon>
        <taxon>Hyphomicrobiales</taxon>
        <taxon>Methylopilaceae</taxon>
        <taxon>Methylopila</taxon>
    </lineage>
</organism>
<accession>A0ABW3Z5V7</accession>
<evidence type="ECO:0000259" key="1">
    <source>
        <dbReference type="Pfam" id="PF01575"/>
    </source>
</evidence>
<gene>
    <name evidence="2" type="ORF">ACFQ4O_04860</name>
</gene>
<sequence length="160" mass="17518">MYLEDFRVGDRAEIGAHLFTTDDILRFARTYDTQAFHLSEEAGRAGPFKGLAASGWHTCAVWMKLTVAYNVRVARERMAAGLPVGRFGPSPGFRELKWSAPVMAGDTLTYFAEVVEARPSGSRPGWGLLTARNTAVNQHGVQALSFVSAVFVERRPDAGV</sequence>
<reference evidence="3" key="1">
    <citation type="journal article" date="2019" name="Int. J. Syst. Evol. Microbiol.">
        <title>The Global Catalogue of Microorganisms (GCM) 10K type strain sequencing project: providing services to taxonomists for standard genome sequencing and annotation.</title>
        <authorList>
            <consortium name="The Broad Institute Genomics Platform"/>
            <consortium name="The Broad Institute Genome Sequencing Center for Infectious Disease"/>
            <person name="Wu L."/>
            <person name="Ma J."/>
        </authorList>
    </citation>
    <scope>NUCLEOTIDE SEQUENCE [LARGE SCALE GENOMIC DNA]</scope>
    <source>
        <strain evidence="3">CCUG 61696</strain>
    </source>
</reference>
<dbReference type="CDD" id="cd03454">
    <property type="entry name" value="YdeM"/>
    <property type="match status" value="1"/>
</dbReference>
<proteinExistence type="predicted"/>
<dbReference type="EMBL" id="JBHTMX010000021">
    <property type="protein sequence ID" value="MFD1331323.1"/>
    <property type="molecule type" value="Genomic_DNA"/>
</dbReference>
<dbReference type="InterPro" id="IPR002539">
    <property type="entry name" value="MaoC-like_dom"/>
</dbReference>
<keyword evidence="3" id="KW-1185">Reference proteome</keyword>
<name>A0ABW3Z5V7_9HYPH</name>
<dbReference type="Gene3D" id="3.10.129.10">
    <property type="entry name" value="Hotdog Thioesterase"/>
    <property type="match status" value="1"/>
</dbReference>
<dbReference type="RefSeq" id="WP_378774525.1">
    <property type="nucleotide sequence ID" value="NZ_JBHTMX010000021.1"/>
</dbReference>
<protein>
    <submittedName>
        <fullName evidence="2">MaoC family dehydratase</fullName>
    </submittedName>
</protein>
<comment type="caution">
    <text evidence="2">The sequence shown here is derived from an EMBL/GenBank/DDBJ whole genome shotgun (WGS) entry which is preliminary data.</text>
</comment>
<dbReference type="InterPro" id="IPR029069">
    <property type="entry name" value="HotDog_dom_sf"/>
</dbReference>